<dbReference type="InterPro" id="IPR028973">
    <property type="entry name" value="PhnB-like"/>
</dbReference>
<dbReference type="Pfam" id="PF06983">
    <property type="entry name" value="3-dmu-9_3-mt"/>
    <property type="match status" value="1"/>
</dbReference>
<dbReference type="CDD" id="cd06588">
    <property type="entry name" value="PhnB_like"/>
    <property type="match status" value="1"/>
</dbReference>
<keyword evidence="3" id="KW-1185">Reference proteome</keyword>
<dbReference type="PANTHER" id="PTHR33990">
    <property type="entry name" value="PROTEIN YJDN-RELATED"/>
    <property type="match status" value="1"/>
</dbReference>
<dbReference type="Gene3D" id="3.10.180.10">
    <property type="entry name" value="2,3-Dihydroxybiphenyl 1,2-Dioxygenase, domain 1"/>
    <property type="match status" value="1"/>
</dbReference>
<accession>A0AA41Z4C5</accession>
<sequence length="160" mass="17836">METIRPFLWFDGKAQEAVDFYVSIFPGSKILETVSGPEGSVVGLTFQLLDRTFMALNGGPHFTFTPAISMFVPCQTQDEIDTLWVKLTEGGTAQQCGWLTDRYGVSWQIVPTILGDLLKDQDRQRANRVFKAMMAMRKLDIALLQNAHGQDEAVFSQDGG</sequence>
<gene>
    <name evidence="2" type="ORF">M8523_19725</name>
</gene>
<dbReference type="SUPFAM" id="SSF54593">
    <property type="entry name" value="Glyoxalase/Bleomycin resistance protein/Dihydroxybiphenyl dioxygenase"/>
    <property type="match status" value="1"/>
</dbReference>
<protein>
    <submittedName>
        <fullName evidence="2">VOC family protein</fullName>
    </submittedName>
</protein>
<dbReference type="EMBL" id="JAMOIM010000014">
    <property type="protein sequence ID" value="MCW6510253.1"/>
    <property type="molecule type" value="Genomic_DNA"/>
</dbReference>
<dbReference type="InterPro" id="IPR009725">
    <property type="entry name" value="3_dmu_93_MTrfase"/>
</dbReference>
<feature type="domain" description="PhnB-like" evidence="1">
    <location>
        <begin position="3"/>
        <end position="110"/>
    </location>
</feature>
<dbReference type="Proteomes" id="UP001165667">
    <property type="component" value="Unassembled WGS sequence"/>
</dbReference>
<dbReference type="PIRSF" id="PIRSF021700">
    <property type="entry name" value="3_dmu_93_MTrfase"/>
    <property type="match status" value="1"/>
</dbReference>
<reference evidence="2" key="1">
    <citation type="submission" date="2022-05" db="EMBL/GenBank/DDBJ databases">
        <authorList>
            <person name="Pankratov T."/>
        </authorList>
    </citation>
    <scope>NUCLEOTIDE SEQUENCE</scope>
    <source>
        <strain evidence="2">BP6-180914</strain>
    </source>
</reference>
<comment type="caution">
    <text evidence="2">The sequence shown here is derived from an EMBL/GenBank/DDBJ whole genome shotgun (WGS) entry which is preliminary data.</text>
</comment>
<dbReference type="AlphaFoldDB" id="A0AA41Z4C5"/>
<evidence type="ECO:0000313" key="2">
    <source>
        <dbReference type="EMBL" id="MCW6510253.1"/>
    </source>
</evidence>
<proteinExistence type="predicted"/>
<dbReference type="InterPro" id="IPR029068">
    <property type="entry name" value="Glyas_Bleomycin-R_OHBP_Dase"/>
</dbReference>
<evidence type="ECO:0000259" key="1">
    <source>
        <dbReference type="Pfam" id="PF06983"/>
    </source>
</evidence>
<name>A0AA41Z4C5_9HYPH</name>
<evidence type="ECO:0000313" key="3">
    <source>
        <dbReference type="Proteomes" id="UP001165667"/>
    </source>
</evidence>
<organism evidence="2 3">
    <name type="scientific">Lichenifustis flavocetrariae</name>
    <dbReference type="NCBI Taxonomy" id="2949735"/>
    <lineage>
        <taxon>Bacteria</taxon>
        <taxon>Pseudomonadati</taxon>
        <taxon>Pseudomonadota</taxon>
        <taxon>Alphaproteobacteria</taxon>
        <taxon>Hyphomicrobiales</taxon>
        <taxon>Lichenihabitantaceae</taxon>
        <taxon>Lichenifustis</taxon>
    </lineage>
</organism>